<gene>
    <name evidence="2" type="ORF">D1006_19820</name>
</gene>
<dbReference type="EMBL" id="QWEX01000002">
    <property type="protein sequence ID" value="RXV67517.1"/>
    <property type="molecule type" value="Genomic_DNA"/>
</dbReference>
<dbReference type="OrthoDB" id="9812921at2"/>
<dbReference type="PANTHER" id="PTHR22946">
    <property type="entry name" value="DIENELACTONE HYDROLASE DOMAIN-CONTAINING PROTEIN-RELATED"/>
    <property type="match status" value="1"/>
</dbReference>
<organism evidence="2 3">
    <name type="scientific">Burkholderia stabilis</name>
    <dbReference type="NCBI Taxonomy" id="95485"/>
    <lineage>
        <taxon>Bacteria</taxon>
        <taxon>Pseudomonadati</taxon>
        <taxon>Pseudomonadota</taxon>
        <taxon>Betaproteobacteria</taxon>
        <taxon>Burkholderiales</taxon>
        <taxon>Burkholderiaceae</taxon>
        <taxon>Burkholderia</taxon>
        <taxon>Burkholderia cepacia complex</taxon>
    </lineage>
</organism>
<proteinExistence type="predicted"/>
<dbReference type="Gene3D" id="3.40.50.1820">
    <property type="entry name" value="alpha/beta hydrolase"/>
    <property type="match status" value="1"/>
</dbReference>
<dbReference type="Proteomes" id="UP000289650">
    <property type="component" value="Unassembled WGS sequence"/>
</dbReference>
<dbReference type="AlphaFoldDB" id="A0A4Q2ADR5"/>
<keyword evidence="1 2" id="KW-0378">Hydrolase</keyword>
<reference evidence="2 3" key="1">
    <citation type="submission" date="2018-08" db="EMBL/GenBank/DDBJ databases">
        <title>Mountain-cultivated ginseng endophyte, Burkholderia stabilis and its activity against ginseng root rot disease.</title>
        <authorList>
            <person name="Tapan Kumar M."/>
            <person name="Bae H."/>
            <person name="Shanmugam G."/>
            <person name="Jeon J."/>
        </authorList>
    </citation>
    <scope>NUCLEOTIDE SEQUENCE [LARGE SCALE GENOMIC DNA]</scope>
    <source>
        <strain evidence="2 3">EB159</strain>
    </source>
</reference>
<protein>
    <submittedName>
        <fullName evidence="2">Alpha/beta hydrolase</fullName>
    </submittedName>
</protein>
<dbReference type="SUPFAM" id="SSF53474">
    <property type="entry name" value="alpha/beta-Hydrolases"/>
    <property type="match status" value="1"/>
</dbReference>
<dbReference type="Pfam" id="PF06500">
    <property type="entry name" value="FrsA-like"/>
    <property type="match status" value="1"/>
</dbReference>
<name>A0A4Q2ADR5_9BURK</name>
<evidence type="ECO:0000313" key="3">
    <source>
        <dbReference type="Proteomes" id="UP000289650"/>
    </source>
</evidence>
<accession>A0A4Q2ADR5</accession>
<dbReference type="GO" id="GO:0016787">
    <property type="term" value="F:hydrolase activity"/>
    <property type="evidence" value="ECO:0007669"/>
    <property type="project" value="UniProtKB-KW"/>
</dbReference>
<dbReference type="RefSeq" id="WP_129515171.1">
    <property type="nucleotide sequence ID" value="NZ_QWEX01000002.1"/>
</dbReference>
<dbReference type="PANTHER" id="PTHR22946:SF12">
    <property type="entry name" value="CONIDIAL PIGMENT BIOSYNTHESIS PROTEIN AYG1 (AFU_ORTHOLOGUE AFUA_2G17550)"/>
    <property type="match status" value="1"/>
</dbReference>
<evidence type="ECO:0000256" key="1">
    <source>
        <dbReference type="ARBA" id="ARBA00022801"/>
    </source>
</evidence>
<sequence length="403" mass="44885">MNQQDDRMDGAYRAEGWVQWPGEPELSFQFARTLGGAQEGASLISECFRAASRMTPGDTESWYREWQVLAKTSEQRALDAFERGFLRTASSNWLRAANYYRSSEFYLAHDDVRRRDSFDSVERCSHRYLEGLTPAGEIVRIPYEGGAHLDAYFIPCAGSDVRSPAVIAFGGLDEYKDELLHEMPKHALTRGMSLLLVDLPGQGGTLRRQGIVNRPDTEVPVGACVDYLLTRGDVDPGRIALYGASVGGVYAARAASFEKRIVAVVSDSVMFDMASLFASWLDTPDRLIWRHLKWVFGCATPQGVVDKARDFRLAGVIDRIPVPYLVLQGTEDWLGLKTATDTYDYAKAHGVDATLRLFAPDETGAAHCQVDNPTLGQEFICDWLAARLGIDQREVRQRTQALA</sequence>
<dbReference type="InterPro" id="IPR029058">
    <property type="entry name" value="AB_hydrolase_fold"/>
</dbReference>
<dbReference type="Gene3D" id="1.20.1440.110">
    <property type="entry name" value="acylaminoacyl peptidase"/>
    <property type="match status" value="1"/>
</dbReference>
<dbReference type="InterPro" id="IPR050261">
    <property type="entry name" value="FrsA_esterase"/>
</dbReference>
<dbReference type="InterPro" id="IPR010520">
    <property type="entry name" value="FrsA-like"/>
</dbReference>
<comment type="caution">
    <text evidence="2">The sequence shown here is derived from an EMBL/GenBank/DDBJ whole genome shotgun (WGS) entry which is preliminary data.</text>
</comment>
<evidence type="ECO:0000313" key="2">
    <source>
        <dbReference type="EMBL" id="RXV67517.1"/>
    </source>
</evidence>